<gene>
    <name evidence="2" type="ORF">PUMCH_001965</name>
</gene>
<accession>A0AAX4H878</accession>
<dbReference type="AlphaFoldDB" id="A0AAX4H878"/>
<evidence type="ECO:0000256" key="1">
    <source>
        <dbReference type="SAM" id="SignalP"/>
    </source>
</evidence>
<feature type="signal peptide" evidence="1">
    <location>
        <begin position="1"/>
        <end position="16"/>
    </location>
</feature>
<feature type="chain" id="PRO_5043657397" description="Extracellular membrane protein CFEM domain-containing protein" evidence="1">
    <location>
        <begin position="17"/>
        <end position="291"/>
    </location>
</feature>
<evidence type="ECO:0000313" key="3">
    <source>
        <dbReference type="Proteomes" id="UP001338582"/>
    </source>
</evidence>
<dbReference type="GeneID" id="88173030"/>
<evidence type="ECO:0008006" key="4">
    <source>
        <dbReference type="Google" id="ProtNLM"/>
    </source>
</evidence>
<sequence length="291" mass="33563">MHLIVVALLIIHLSLATPPACFLGCINVIAHICPRQRSDLECLCRHSRIAMDCIANLCWGVSYYSSQDHFRGTCMEHGFDFGEMKSFHHFVNVQPANSDNDELREDWPSGNLKTPNIEEVIYDTDYDSDFDQFEAQDEYSTDEDDKFAPEIFRQHKPHYATSENLSWEAFDQFDAEALEEHLLDLPIESLTEVYQAAPDYCHDVRGYSDNSADCLNTWQYSKTLPVSSKYLERFYIPYSHFADMRRGTESHTKTMSKAADGTNSKQVNSEPLMQIIRTVEARPLTRPTSYW</sequence>
<dbReference type="EMBL" id="CP138895">
    <property type="protein sequence ID" value="WPK24682.1"/>
    <property type="molecule type" value="Genomic_DNA"/>
</dbReference>
<dbReference type="Proteomes" id="UP001338582">
    <property type="component" value="Chromosome 2"/>
</dbReference>
<dbReference type="RefSeq" id="XP_062877065.1">
    <property type="nucleotide sequence ID" value="XM_063020995.1"/>
</dbReference>
<keyword evidence="1" id="KW-0732">Signal</keyword>
<name>A0AAX4H878_9ASCO</name>
<proteinExistence type="predicted"/>
<organism evidence="2 3">
    <name type="scientific">Australozyma saopauloensis</name>
    <dbReference type="NCBI Taxonomy" id="291208"/>
    <lineage>
        <taxon>Eukaryota</taxon>
        <taxon>Fungi</taxon>
        <taxon>Dikarya</taxon>
        <taxon>Ascomycota</taxon>
        <taxon>Saccharomycotina</taxon>
        <taxon>Pichiomycetes</taxon>
        <taxon>Metschnikowiaceae</taxon>
        <taxon>Australozyma</taxon>
    </lineage>
</organism>
<keyword evidence="3" id="KW-1185">Reference proteome</keyword>
<reference evidence="2 3" key="1">
    <citation type="submission" date="2023-10" db="EMBL/GenBank/DDBJ databases">
        <title>Draft Genome Sequence of Candida saopaulonensis from a very Premature Infant with Sepsis.</title>
        <authorList>
            <person name="Ning Y."/>
            <person name="Dai R."/>
            <person name="Xiao M."/>
            <person name="Xu Y."/>
            <person name="Yan Q."/>
            <person name="Zhang L."/>
        </authorList>
    </citation>
    <scope>NUCLEOTIDE SEQUENCE [LARGE SCALE GENOMIC DNA]</scope>
    <source>
        <strain evidence="2 3">19XY460</strain>
    </source>
</reference>
<dbReference type="KEGG" id="asau:88173030"/>
<evidence type="ECO:0000313" key="2">
    <source>
        <dbReference type="EMBL" id="WPK24682.1"/>
    </source>
</evidence>
<protein>
    <recommendedName>
        <fullName evidence="4">Extracellular membrane protein CFEM domain-containing protein</fullName>
    </recommendedName>
</protein>